<name>A0AAD5RUK0_9PEZI</name>
<sequence length="362" mass="40988">MSTQFIPGELPNGYPKCSRPEKDSCIVDKATLDQAEIEASKKLVDRFIKNYIGDNGKAILEVIHEDEKSKDSNPTAPKPTLDTETIKSLCRQYEARVKQRDEAKQTMLESETAAVKLHQQIQLHRYSEDPIVQAKLRQSYADLTEKEINLVKDIIKALFESAQPLRCFYKDPIEDMDTMCMKLWQCVFKNWATGDPIPMYQIPDSCRIYQEIPVGYKSRADGKKIDPIYLHITDVSFRGLQHCFQDSDGNIVPINTFIPEAKGLAKAITAFDHDHALWVKSHNLSLSTMYARMRLVASLSDQAAKQNWDVVGDGSFISWTGRGMYRTFHSASDAVMFWKDVAEGIEALEDDGKVPLALCSPL</sequence>
<comment type="caution">
    <text evidence="1">The sequence shown here is derived from an EMBL/GenBank/DDBJ whole genome shotgun (WGS) entry which is preliminary data.</text>
</comment>
<protein>
    <submittedName>
        <fullName evidence="1">Uncharacterized protein</fullName>
    </submittedName>
</protein>
<dbReference type="Proteomes" id="UP001201980">
    <property type="component" value="Unassembled WGS sequence"/>
</dbReference>
<organism evidence="1 2">
    <name type="scientific">Zalerion maritima</name>
    <dbReference type="NCBI Taxonomy" id="339359"/>
    <lineage>
        <taxon>Eukaryota</taxon>
        <taxon>Fungi</taxon>
        <taxon>Dikarya</taxon>
        <taxon>Ascomycota</taxon>
        <taxon>Pezizomycotina</taxon>
        <taxon>Sordariomycetes</taxon>
        <taxon>Lulworthiomycetidae</taxon>
        <taxon>Lulworthiales</taxon>
        <taxon>Lulworthiaceae</taxon>
        <taxon>Zalerion</taxon>
    </lineage>
</organism>
<dbReference type="AlphaFoldDB" id="A0AAD5RUK0"/>
<evidence type="ECO:0000313" key="1">
    <source>
        <dbReference type="EMBL" id="KAJ2903426.1"/>
    </source>
</evidence>
<accession>A0AAD5RUK0</accession>
<evidence type="ECO:0000313" key="2">
    <source>
        <dbReference type="Proteomes" id="UP001201980"/>
    </source>
</evidence>
<dbReference type="EMBL" id="JAKWBI020000081">
    <property type="protein sequence ID" value="KAJ2903426.1"/>
    <property type="molecule type" value="Genomic_DNA"/>
</dbReference>
<reference evidence="1" key="1">
    <citation type="submission" date="2022-07" db="EMBL/GenBank/DDBJ databases">
        <title>Draft genome sequence of Zalerion maritima ATCC 34329, a (micro)plastics degrading marine fungus.</title>
        <authorList>
            <person name="Paco A."/>
            <person name="Goncalves M.F.M."/>
            <person name="Rocha-Santos T.A.P."/>
            <person name="Alves A."/>
        </authorList>
    </citation>
    <scope>NUCLEOTIDE SEQUENCE</scope>
    <source>
        <strain evidence="1">ATCC 34329</strain>
    </source>
</reference>
<proteinExistence type="predicted"/>
<gene>
    <name evidence="1" type="ORF">MKZ38_009911</name>
</gene>
<keyword evidence="2" id="KW-1185">Reference proteome</keyword>